<keyword evidence="4" id="KW-0479">Metal-binding</keyword>
<dbReference type="PANTHER" id="PTHR43768">
    <property type="entry name" value="TREHALOSE 6-PHOSPHATE PHOSPHATASE"/>
    <property type="match status" value="1"/>
</dbReference>
<comment type="pathway">
    <text evidence="1 4">Glycan biosynthesis; trehalose biosynthesis.</text>
</comment>
<evidence type="ECO:0000256" key="2">
    <source>
        <dbReference type="ARBA" id="ARBA00008770"/>
    </source>
</evidence>
<keyword evidence="4" id="KW-0460">Magnesium</keyword>
<dbReference type="GO" id="GO:0005992">
    <property type="term" value="P:trehalose biosynthetic process"/>
    <property type="evidence" value="ECO:0007669"/>
    <property type="project" value="UniProtKB-UniPathway"/>
</dbReference>
<dbReference type="Pfam" id="PF02358">
    <property type="entry name" value="Trehalose_PPase"/>
    <property type="match status" value="1"/>
</dbReference>
<dbReference type="Gene3D" id="3.30.70.1020">
    <property type="entry name" value="Trehalose-6-phosphate phosphatase related protein, domain 2"/>
    <property type="match status" value="1"/>
</dbReference>
<dbReference type="AlphaFoldDB" id="A0A498CIE4"/>
<dbReference type="NCBIfam" id="TIGR00685">
    <property type="entry name" value="T6PP"/>
    <property type="match status" value="1"/>
</dbReference>
<gene>
    <name evidence="5" type="ORF">BCL79_1444</name>
</gene>
<name>A0A498CIE4_9GAMM</name>
<evidence type="ECO:0000256" key="4">
    <source>
        <dbReference type="RuleBase" id="RU361117"/>
    </source>
</evidence>
<dbReference type="UniPathway" id="UPA00299"/>
<dbReference type="InterPro" id="IPR006379">
    <property type="entry name" value="HAD-SF_hydro_IIB"/>
</dbReference>
<organism evidence="5 6">
    <name type="scientific">Stenotrophomonas rhizophila</name>
    <dbReference type="NCBI Taxonomy" id="216778"/>
    <lineage>
        <taxon>Bacteria</taxon>
        <taxon>Pseudomonadati</taxon>
        <taxon>Pseudomonadota</taxon>
        <taxon>Gammaproteobacteria</taxon>
        <taxon>Lysobacterales</taxon>
        <taxon>Lysobacteraceae</taxon>
        <taxon>Stenotrophomonas</taxon>
    </lineage>
</organism>
<dbReference type="SUPFAM" id="SSF56784">
    <property type="entry name" value="HAD-like"/>
    <property type="match status" value="1"/>
</dbReference>
<evidence type="ECO:0000313" key="6">
    <source>
        <dbReference type="Proteomes" id="UP000274786"/>
    </source>
</evidence>
<proteinExistence type="inferred from homology"/>
<dbReference type="PANTHER" id="PTHR43768:SF3">
    <property type="entry name" value="TREHALOSE 6-PHOSPHATE PHOSPHATASE"/>
    <property type="match status" value="1"/>
</dbReference>
<dbReference type="EC" id="3.1.3.12" evidence="4"/>
<dbReference type="Gene3D" id="3.40.50.1000">
    <property type="entry name" value="HAD superfamily/HAD-like"/>
    <property type="match status" value="1"/>
</dbReference>
<dbReference type="Proteomes" id="UP000274786">
    <property type="component" value="Unassembled WGS sequence"/>
</dbReference>
<comment type="cofactor">
    <cofactor evidence="4">
        <name>Mg(2+)</name>
        <dbReference type="ChEBI" id="CHEBI:18420"/>
    </cofactor>
</comment>
<comment type="caution">
    <text evidence="5">The sequence shown here is derived from an EMBL/GenBank/DDBJ whole genome shotgun (WGS) entry which is preliminary data.</text>
</comment>
<protein>
    <recommendedName>
        <fullName evidence="4">Trehalose 6-phosphate phosphatase</fullName>
        <ecNumber evidence="4">3.1.3.12</ecNumber>
    </recommendedName>
</protein>
<dbReference type="InterPro" id="IPR036412">
    <property type="entry name" value="HAD-like_sf"/>
</dbReference>
<dbReference type="GO" id="GO:0000287">
    <property type="term" value="F:magnesium ion binding"/>
    <property type="evidence" value="ECO:0007669"/>
    <property type="project" value="UniProtKB-ARBA"/>
</dbReference>
<evidence type="ECO:0000313" key="5">
    <source>
        <dbReference type="EMBL" id="RLK57041.1"/>
    </source>
</evidence>
<dbReference type="CDD" id="cd01627">
    <property type="entry name" value="HAD_TPP"/>
    <property type="match status" value="1"/>
</dbReference>
<dbReference type="EMBL" id="RCDC01000004">
    <property type="protein sequence ID" value="RLK57041.1"/>
    <property type="molecule type" value="Genomic_DNA"/>
</dbReference>
<comment type="function">
    <text evidence="4">Removes the phosphate from trehalose 6-phosphate to produce free trehalose.</text>
</comment>
<accession>A0A498CIE4</accession>
<evidence type="ECO:0000256" key="3">
    <source>
        <dbReference type="ARBA" id="ARBA00022801"/>
    </source>
</evidence>
<comment type="similarity">
    <text evidence="2 4">Belongs to the trehalose phosphatase family.</text>
</comment>
<keyword evidence="3 4" id="KW-0378">Hydrolase</keyword>
<dbReference type="InterPro" id="IPR044651">
    <property type="entry name" value="OTSB-like"/>
</dbReference>
<dbReference type="NCBIfam" id="TIGR01484">
    <property type="entry name" value="HAD-SF-IIB"/>
    <property type="match status" value="1"/>
</dbReference>
<dbReference type="InterPro" id="IPR023214">
    <property type="entry name" value="HAD_sf"/>
</dbReference>
<dbReference type="InterPro" id="IPR003337">
    <property type="entry name" value="Trehalose_PPase"/>
</dbReference>
<dbReference type="GO" id="GO:0004805">
    <property type="term" value="F:trehalose-phosphatase activity"/>
    <property type="evidence" value="ECO:0007669"/>
    <property type="project" value="UniProtKB-EC"/>
</dbReference>
<sequence length="256" mass="28174">MLVTMANDFPQRPPPPLLDDACALFLDVDGTLIEFADDPESVALLPDVREAIGRISDRLDGAVALISGRPLAQLDKLFAPLSLPAAGLHGHELRNHEQRAQSSDPSADTSEWLHALHQQAMRFAHGYPGVLVEDKGRSLALHWRGAPHAANDVRAFAERHIRGHGGYRLQPGDHVIEFLPEGSDKGRAMRQLMLQPPFRDRMPVFVGDDLTDEFGFGAANDLHGWSVLVGAREPSDAVFALPTIRSVHAWLRENAY</sequence>
<evidence type="ECO:0000256" key="1">
    <source>
        <dbReference type="ARBA" id="ARBA00005199"/>
    </source>
</evidence>
<comment type="catalytic activity">
    <reaction evidence="4">
        <text>alpha,alpha-trehalose 6-phosphate + H2O = alpha,alpha-trehalose + phosphate</text>
        <dbReference type="Rhea" id="RHEA:23420"/>
        <dbReference type="ChEBI" id="CHEBI:15377"/>
        <dbReference type="ChEBI" id="CHEBI:16551"/>
        <dbReference type="ChEBI" id="CHEBI:43474"/>
        <dbReference type="ChEBI" id="CHEBI:58429"/>
        <dbReference type="EC" id="3.1.3.12"/>
    </reaction>
</comment>
<reference evidence="5 6" key="1">
    <citation type="submission" date="2018-10" db="EMBL/GenBank/DDBJ databases">
        <title>Comparative analysis of microorganisms from saline springs in Andes Mountain Range, Colombia.</title>
        <authorList>
            <person name="Rubin E."/>
        </authorList>
    </citation>
    <scope>NUCLEOTIDE SEQUENCE [LARGE SCALE GENOMIC DNA]</scope>
    <source>
        <strain evidence="5 6">USBA GBX 843</strain>
    </source>
</reference>